<feature type="compositionally biased region" description="Low complexity" evidence="1">
    <location>
        <begin position="1"/>
        <end position="15"/>
    </location>
</feature>
<name>A0ABV9R2Y1_9MICO</name>
<evidence type="ECO:0000256" key="1">
    <source>
        <dbReference type="SAM" id="MobiDB-lite"/>
    </source>
</evidence>
<feature type="region of interest" description="Disordered" evidence="1">
    <location>
        <begin position="1"/>
        <end position="21"/>
    </location>
</feature>
<sequence length="69" mass="6763">MALAAGAPTSAPAATVDSRARRGRDLLAQQLTVLIDGGLASGVLDADPATPPTVKAPARTLVDAACPVA</sequence>
<reference evidence="3" key="1">
    <citation type="journal article" date="2019" name="Int. J. Syst. Evol. Microbiol.">
        <title>The Global Catalogue of Microorganisms (GCM) 10K type strain sequencing project: providing services to taxonomists for standard genome sequencing and annotation.</title>
        <authorList>
            <consortium name="The Broad Institute Genomics Platform"/>
            <consortium name="The Broad Institute Genome Sequencing Center for Infectious Disease"/>
            <person name="Wu L."/>
            <person name="Ma J."/>
        </authorList>
    </citation>
    <scope>NUCLEOTIDE SEQUENCE [LARGE SCALE GENOMIC DNA]</scope>
    <source>
        <strain evidence="3">CGMCC 1.12192</strain>
    </source>
</reference>
<proteinExistence type="predicted"/>
<organism evidence="2 3">
    <name type="scientific">Agromyces aurantiacus</name>
    <dbReference type="NCBI Taxonomy" id="165814"/>
    <lineage>
        <taxon>Bacteria</taxon>
        <taxon>Bacillati</taxon>
        <taxon>Actinomycetota</taxon>
        <taxon>Actinomycetes</taxon>
        <taxon>Micrococcales</taxon>
        <taxon>Microbacteriaceae</taxon>
        <taxon>Agromyces</taxon>
    </lineage>
</organism>
<dbReference type="Proteomes" id="UP001595960">
    <property type="component" value="Unassembled WGS sequence"/>
</dbReference>
<evidence type="ECO:0000313" key="2">
    <source>
        <dbReference type="EMBL" id="MFC4827582.1"/>
    </source>
</evidence>
<evidence type="ECO:0000313" key="3">
    <source>
        <dbReference type="Proteomes" id="UP001595960"/>
    </source>
</evidence>
<dbReference type="RefSeq" id="WP_204395630.1">
    <property type="nucleotide sequence ID" value="NZ_JAFBBW010000001.1"/>
</dbReference>
<evidence type="ECO:0008006" key="4">
    <source>
        <dbReference type="Google" id="ProtNLM"/>
    </source>
</evidence>
<protein>
    <recommendedName>
        <fullName evidence="4">TetR family transcriptional regulator</fullName>
    </recommendedName>
</protein>
<comment type="caution">
    <text evidence="2">The sequence shown here is derived from an EMBL/GenBank/DDBJ whole genome shotgun (WGS) entry which is preliminary data.</text>
</comment>
<accession>A0ABV9R2Y1</accession>
<gene>
    <name evidence="2" type="ORF">ACFPER_02200</name>
</gene>
<dbReference type="EMBL" id="JBHSJC010000001">
    <property type="protein sequence ID" value="MFC4827582.1"/>
    <property type="molecule type" value="Genomic_DNA"/>
</dbReference>
<keyword evidence="3" id="KW-1185">Reference proteome</keyword>